<reference evidence="15 16" key="1">
    <citation type="journal article" date="2015" name="Nature">
        <title>rRNA introns, odd ribosomes, and small enigmatic genomes across a large radiation of phyla.</title>
        <authorList>
            <person name="Brown C.T."/>
            <person name="Hug L.A."/>
            <person name="Thomas B.C."/>
            <person name="Sharon I."/>
            <person name="Castelle C.J."/>
            <person name="Singh A."/>
            <person name="Wilkins M.J."/>
            <person name="Williams K.H."/>
            <person name="Banfield J.F."/>
        </authorList>
    </citation>
    <scope>NUCLEOTIDE SEQUENCE [LARGE SCALE GENOMIC DNA]</scope>
</reference>
<evidence type="ECO:0000256" key="12">
    <source>
        <dbReference type="ARBA" id="ARBA00029354"/>
    </source>
</evidence>
<comment type="function">
    <text evidence="13">The RuvA-RuvB-RuvC complex processes Holliday junction (HJ) DNA during genetic recombination and DNA repair. Endonuclease that resolves HJ intermediates. Cleaves cruciform DNA by making single-stranded nicks across the HJ at symmetrical positions within the homologous arms, yielding a 5'-phosphate and a 3'-hydroxyl group; requires a central core of homology in the junction. The consensus cleavage sequence is 5'-(A/T)TT(C/G)-3'. Cleavage occurs on the 3'-side of the TT dinucleotide at the point of strand exchange. HJ branch migration catalyzed by RuvA-RuvB allows RuvC to scan DNA until it finds its consensus sequence, where it cleaves and resolves the cruciform DNA.</text>
</comment>
<evidence type="ECO:0000256" key="2">
    <source>
        <dbReference type="ARBA" id="ARBA00022490"/>
    </source>
</evidence>
<protein>
    <recommendedName>
        <fullName evidence="13 14">Crossover junction endodeoxyribonuclease RuvC</fullName>
        <ecNumber evidence="13 14">3.1.21.10</ecNumber>
    </recommendedName>
    <alternativeName>
        <fullName evidence="13">Holliday junction nuclease RuvC</fullName>
    </alternativeName>
    <alternativeName>
        <fullName evidence="13">Holliday junction resolvase RuvC</fullName>
    </alternativeName>
</protein>
<dbReference type="InterPro" id="IPR012337">
    <property type="entry name" value="RNaseH-like_sf"/>
</dbReference>
<evidence type="ECO:0000256" key="11">
    <source>
        <dbReference type="ARBA" id="ARBA00023204"/>
    </source>
</evidence>
<dbReference type="Proteomes" id="UP000033865">
    <property type="component" value="Unassembled WGS sequence"/>
</dbReference>
<dbReference type="Pfam" id="PF02075">
    <property type="entry name" value="RuvC"/>
    <property type="match status" value="1"/>
</dbReference>
<keyword evidence="4 13" id="KW-0479">Metal-binding</keyword>
<accession>A0A0G1Y0Z0</accession>
<dbReference type="CDD" id="cd16962">
    <property type="entry name" value="RuvC"/>
    <property type="match status" value="1"/>
</dbReference>
<dbReference type="InterPro" id="IPR036397">
    <property type="entry name" value="RNaseH_sf"/>
</dbReference>
<evidence type="ECO:0000256" key="9">
    <source>
        <dbReference type="ARBA" id="ARBA00023125"/>
    </source>
</evidence>
<keyword evidence="7 13" id="KW-0378">Hydrolase</keyword>
<dbReference type="PRINTS" id="PR00696">
    <property type="entry name" value="RSOLVASERUVC"/>
</dbReference>
<sequence>MTVSQIILGIDPGYGRCGFGLIRTLCQSSGGNGSDVEVVDYGVSTTEAGVEIGARLSEVARDIEELLNRHKPDLVAIEKIFFTTNAKTAMGVAEARGAILLVCARAGVRVVELTPGQVKSAVTGNGQADKRAVEEMVLRLTGMKKSPKLDDASDALAIAITAIGLA</sequence>
<evidence type="ECO:0000256" key="3">
    <source>
        <dbReference type="ARBA" id="ARBA00022722"/>
    </source>
</evidence>
<keyword evidence="6 13" id="KW-0227">DNA damage</keyword>
<keyword evidence="5 13" id="KW-0255">Endonuclease</keyword>
<dbReference type="GO" id="GO:0000287">
    <property type="term" value="F:magnesium ion binding"/>
    <property type="evidence" value="ECO:0007669"/>
    <property type="project" value="UniProtKB-UniRule"/>
</dbReference>
<evidence type="ECO:0000256" key="13">
    <source>
        <dbReference type="HAMAP-Rule" id="MF_00034"/>
    </source>
</evidence>
<feature type="binding site" evidence="13">
    <location>
        <position position="78"/>
    </location>
    <ligand>
        <name>Mg(2+)</name>
        <dbReference type="ChEBI" id="CHEBI:18420"/>
        <label>2</label>
    </ligand>
</feature>
<evidence type="ECO:0000256" key="4">
    <source>
        <dbReference type="ARBA" id="ARBA00022723"/>
    </source>
</evidence>
<dbReference type="PATRIC" id="fig|1618986.3.peg.121"/>
<dbReference type="HAMAP" id="MF_00034">
    <property type="entry name" value="RuvC"/>
    <property type="match status" value="1"/>
</dbReference>
<dbReference type="GO" id="GO:0008821">
    <property type="term" value="F:crossover junction DNA endonuclease activity"/>
    <property type="evidence" value="ECO:0007669"/>
    <property type="project" value="UniProtKB-UniRule"/>
</dbReference>
<dbReference type="SUPFAM" id="SSF53098">
    <property type="entry name" value="Ribonuclease H-like"/>
    <property type="match status" value="1"/>
</dbReference>
<gene>
    <name evidence="13" type="primary">ruvC</name>
    <name evidence="15" type="ORF">UY82_C0008G0003</name>
</gene>
<keyword evidence="3 13" id="KW-0540">Nuclease</keyword>
<dbReference type="FunFam" id="3.30.420.10:FF:000002">
    <property type="entry name" value="Crossover junction endodeoxyribonuclease RuvC"/>
    <property type="match status" value="1"/>
</dbReference>
<evidence type="ECO:0000256" key="1">
    <source>
        <dbReference type="ARBA" id="ARBA00009518"/>
    </source>
</evidence>
<comment type="caution">
    <text evidence="15">The sequence shown here is derived from an EMBL/GenBank/DDBJ whole genome shotgun (WGS) entry which is preliminary data.</text>
</comment>
<comment type="similarity">
    <text evidence="1 13">Belongs to the RuvC family.</text>
</comment>
<comment type="cofactor">
    <cofactor evidence="13">
        <name>Mg(2+)</name>
        <dbReference type="ChEBI" id="CHEBI:18420"/>
    </cofactor>
    <text evidence="13">Binds 2 Mg(2+) ion per subunit.</text>
</comment>
<evidence type="ECO:0000256" key="7">
    <source>
        <dbReference type="ARBA" id="ARBA00022801"/>
    </source>
</evidence>
<keyword evidence="11 13" id="KW-0234">DNA repair</keyword>
<keyword evidence="2 13" id="KW-0963">Cytoplasm</keyword>
<proteinExistence type="inferred from homology"/>
<feature type="active site" evidence="13">
    <location>
        <position position="78"/>
    </location>
</feature>
<dbReference type="InterPro" id="IPR002176">
    <property type="entry name" value="X-over_junc_endoDNase_RuvC"/>
</dbReference>
<comment type="subunit">
    <text evidence="13">Homodimer which binds Holliday junction (HJ) DNA. The HJ becomes 2-fold symmetrical on binding to RuvC with unstacked arms; it has a different conformation from HJ DNA in complex with RuvA. In the full resolvosome a probable DNA-RuvA(4)-RuvB(12)-RuvC(2) complex forms which resolves the HJ.</text>
</comment>
<keyword evidence="10 13" id="KW-0233">DNA recombination</keyword>
<comment type="catalytic activity">
    <reaction evidence="12 13">
        <text>Endonucleolytic cleavage at a junction such as a reciprocal single-stranded crossover between two homologous DNA duplexes (Holliday junction).</text>
        <dbReference type="EC" id="3.1.21.10"/>
    </reaction>
</comment>
<evidence type="ECO:0000256" key="8">
    <source>
        <dbReference type="ARBA" id="ARBA00022842"/>
    </source>
</evidence>
<evidence type="ECO:0000313" key="15">
    <source>
        <dbReference type="EMBL" id="KKW36896.1"/>
    </source>
</evidence>
<evidence type="ECO:0000256" key="14">
    <source>
        <dbReference type="NCBIfam" id="TIGR00228"/>
    </source>
</evidence>
<keyword evidence="9 13" id="KW-0238">DNA-binding</keyword>
<dbReference type="GO" id="GO:0006281">
    <property type="term" value="P:DNA repair"/>
    <property type="evidence" value="ECO:0007669"/>
    <property type="project" value="UniProtKB-UniRule"/>
</dbReference>
<comment type="subcellular location">
    <subcellularLocation>
        <location evidence="13">Cytoplasm</location>
    </subcellularLocation>
</comment>
<dbReference type="EMBL" id="LCRN01000008">
    <property type="protein sequence ID" value="KKW36896.1"/>
    <property type="molecule type" value="Genomic_DNA"/>
</dbReference>
<dbReference type="PANTHER" id="PTHR30194">
    <property type="entry name" value="CROSSOVER JUNCTION ENDODEOXYRIBONUCLEASE RUVC"/>
    <property type="match status" value="1"/>
</dbReference>
<dbReference type="EC" id="3.1.21.10" evidence="13 14"/>
<feature type="binding site" evidence="13">
    <location>
        <position position="151"/>
    </location>
    <ligand>
        <name>Mg(2+)</name>
        <dbReference type="ChEBI" id="CHEBI:18420"/>
        <label>1</label>
    </ligand>
</feature>
<evidence type="ECO:0000313" key="16">
    <source>
        <dbReference type="Proteomes" id="UP000033865"/>
    </source>
</evidence>
<feature type="binding site" evidence="13">
    <location>
        <position position="11"/>
    </location>
    <ligand>
        <name>Mg(2+)</name>
        <dbReference type="ChEBI" id="CHEBI:18420"/>
        <label>1</label>
    </ligand>
</feature>
<dbReference type="GO" id="GO:0003677">
    <property type="term" value="F:DNA binding"/>
    <property type="evidence" value="ECO:0007669"/>
    <property type="project" value="UniProtKB-KW"/>
</dbReference>
<dbReference type="AlphaFoldDB" id="A0A0G1Y0Z0"/>
<evidence type="ECO:0000256" key="10">
    <source>
        <dbReference type="ARBA" id="ARBA00023172"/>
    </source>
</evidence>
<organism evidence="15 16">
    <name type="scientific">Candidatus Uhrbacteria bacterium GW2011_GWC2_53_7</name>
    <dbReference type="NCBI Taxonomy" id="1618986"/>
    <lineage>
        <taxon>Bacteria</taxon>
        <taxon>Candidatus Uhriibacteriota</taxon>
    </lineage>
</organism>
<evidence type="ECO:0000256" key="6">
    <source>
        <dbReference type="ARBA" id="ARBA00022763"/>
    </source>
</evidence>
<dbReference type="GO" id="GO:0048476">
    <property type="term" value="C:Holliday junction resolvase complex"/>
    <property type="evidence" value="ECO:0007669"/>
    <property type="project" value="UniProtKB-UniRule"/>
</dbReference>
<dbReference type="PANTHER" id="PTHR30194:SF3">
    <property type="entry name" value="CROSSOVER JUNCTION ENDODEOXYRIBONUCLEASE RUVC"/>
    <property type="match status" value="1"/>
</dbReference>
<dbReference type="NCBIfam" id="NF000711">
    <property type="entry name" value="PRK00039.2-1"/>
    <property type="match status" value="1"/>
</dbReference>
<keyword evidence="8 13" id="KW-0460">Magnesium</keyword>
<dbReference type="GO" id="GO:0005737">
    <property type="term" value="C:cytoplasm"/>
    <property type="evidence" value="ECO:0007669"/>
    <property type="project" value="UniProtKB-SubCell"/>
</dbReference>
<evidence type="ECO:0000256" key="5">
    <source>
        <dbReference type="ARBA" id="ARBA00022759"/>
    </source>
</evidence>
<dbReference type="Gene3D" id="3.30.420.10">
    <property type="entry name" value="Ribonuclease H-like superfamily/Ribonuclease H"/>
    <property type="match status" value="1"/>
</dbReference>
<feature type="active site" evidence="13">
    <location>
        <position position="11"/>
    </location>
</feature>
<dbReference type="InterPro" id="IPR020563">
    <property type="entry name" value="X-over_junc_endoDNase_Mg_BS"/>
</dbReference>
<feature type="active site" evidence="13">
    <location>
        <position position="151"/>
    </location>
</feature>
<dbReference type="PROSITE" id="PS01321">
    <property type="entry name" value="RUVC"/>
    <property type="match status" value="1"/>
</dbReference>
<dbReference type="NCBIfam" id="TIGR00228">
    <property type="entry name" value="ruvC"/>
    <property type="match status" value="1"/>
</dbReference>
<name>A0A0G1Y0Z0_9BACT</name>
<dbReference type="GO" id="GO:0006310">
    <property type="term" value="P:DNA recombination"/>
    <property type="evidence" value="ECO:0007669"/>
    <property type="project" value="UniProtKB-UniRule"/>
</dbReference>